<keyword evidence="1" id="KW-0472">Membrane</keyword>
<evidence type="ECO:0000313" key="3">
    <source>
        <dbReference type="Proteomes" id="UP000321261"/>
    </source>
</evidence>
<reference evidence="2 3" key="1">
    <citation type="submission" date="2019-06" db="EMBL/GenBank/DDBJ databases">
        <title>Sequencing the genomes of 1000 actinobacteria strains.</title>
        <authorList>
            <person name="Klenk H.-P."/>
        </authorList>
    </citation>
    <scope>NUCLEOTIDE SEQUENCE [LARGE SCALE GENOMIC DNA]</scope>
    <source>
        <strain evidence="2 3">DSM 45671</strain>
    </source>
</reference>
<dbReference type="PANTHER" id="PTHR34219:SF1">
    <property type="entry name" value="PEPSY DOMAIN-CONTAINING PROTEIN"/>
    <property type="match status" value="1"/>
</dbReference>
<dbReference type="EMBL" id="VIWU01000001">
    <property type="protein sequence ID" value="TWF79258.1"/>
    <property type="molecule type" value="Genomic_DNA"/>
</dbReference>
<feature type="transmembrane region" description="Helical" evidence="1">
    <location>
        <begin position="26"/>
        <end position="50"/>
    </location>
</feature>
<name>A0A561SWM1_9PSEU</name>
<organism evidence="2 3">
    <name type="scientific">Pseudonocardia hierapolitana</name>
    <dbReference type="NCBI Taxonomy" id="1128676"/>
    <lineage>
        <taxon>Bacteria</taxon>
        <taxon>Bacillati</taxon>
        <taxon>Actinomycetota</taxon>
        <taxon>Actinomycetes</taxon>
        <taxon>Pseudonocardiales</taxon>
        <taxon>Pseudonocardiaceae</taxon>
        <taxon>Pseudonocardia</taxon>
    </lineage>
</organism>
<protein>
    <submittedName>
        <fullName evidence="2">Putative iron-regulated membrane protein</fullName>
    </submittedName>
</protein>
<dbReference type="InterPro" id="IPR005625">
    <property type="entry name" value="PepSY-ass_TM"/>
</dbReference>
<evidence type="ECO:0000256" key="1">
    <source>
        <dbReference type="SAM" id="Phobius"/>
    </source>
</evidence>
<dbReference type="PANTHER" id="PTHR34219">
    <property type="entry name" value="IRON-REGULATED INNER MEMBRANE PROTEIN-RELATED"/>
    <property type="match status" value="1"/>
</dbReference>
<feature type="transmembrane region" description="Helical" evidence="1">
    <location>
        <begin position="163"/>
        <end position="185"/>
    </location>
</feature>
<accession>A0A561SWM1</accession>
<proteinExistence type="predicted"/>
<dbReference type="OrthoDB" id="9791166at2"/>
<sequence length="463" mass="49685">MSVIPNSTTSPPTRSRSGWRGLVLRLHFYAGLLVGPFILVAVATGLLYVLTPQLEDWLYDEQLRVPPTAQQLPLADQVRAAVATNPTGDLAAVRPAPEPGATTRVLFDDESLGESERRTVFVDPGTGEVMGSLVTYGTSGVLPFRMTIDQLHRNLLLGEPGRLYSELAASWLWVVALGGLALWVARWRARRAAVRDLVRPEPGARGRGRILTRHGSLGVWLLLGALFLSATGLTWSAYAGENISSLRAALGWSTPSLDVGGHAGHGGGPAADVAVDPARFDAVLGAARVAGIDAGMIEIARPAEHGAAWTVTEIGRGWPTEVDAVAIDGDTGTVVDQVRFADYPLVAKLARWGIDAHMGVLFGVANQLVLVAFGLGLITLILLGYRMWWQRRPTRGGAWRLVPRGRLRNAAWPVVAVAVLLAVLLGWFAPLLGISLLAFLVIDAALGRLDARRSRHVRSVNRT</sequence>
<dbReference type="Proteomes" id="UP000321261">
    <property type="component" value="Unassembled WGS sequence"/>
</dbReference>
<comment type="caution">
    <text evidence="2">The sequence shown here is derived from an EMBL/GenBank/DDBJ whole genome shotgun (WGS) entry which is preliminary data.</text>
</comment>
<keyword evidence="1" id="KW-1133">Transmembrane helix</keyword>
<dbReference type="RefSeq" id="WP_147258143.1">
    <property type="nucleotide sequence ID" value="NZ_VIWU01000001.1"/>
</dbReference>
<keyword evidence="1" id="KW-0812">Transmembrane</keyword>
<feature type="transmembrane region" description="Helical" evidence="1">
    <location>
        <begin position="217"/>
        <end position="238"/>
    </location>
</feature>
<dbReference type="AlphaFoldDB" id="A0A561SWM1"/>
<dbReference type="Pfam" id="PF03929">
    <property type="entry name" value="PepSY_TM"/>
    <property type="match status" value="1"/>
</dbReference>
<feature type="transmembrane region" description="Helical" evidence="1">
    <location>
        <begin position="410"/>
        <end position="428"/>
    </location>
</feature>
<gene>
    <name evidence="2" type="ORF">FHX44_115186</name>
</gene>
<evidence type="ECO:0000313" key="2">
    <source>
        <dbReference type="EMBL" id="TWF79258.1"/>
    </source>
</evidence>
<keyword evidence="3" id="KW-1185">Reference proteome</keyword>
<feature type="transmembrane region" description="Helical" evidence="1">
    <location>
        <begin position="368"/>
        <end position="389"/>
    </location>
</feature>